<evidence type="ECO:0000313" key="3">
    <source>
        <dbReference type="Proteomes" id="UP001139486"/>
    </source>
</evidence>
<evidence type="ECO:0008006" key="4">
    <source>
        <dbReference type="Google" id="ProtNLM"/>
    </source>
</evidence>
<keyword evidence="3" id="KW-1185">Reference proteome</keyword>
<proteinExistence type="predicted"/>
<dbReference type="EMBL" id="JAMLDY010000012">
    <property type="protein sequence ID" value="MCP3735481.1"/>
    <property type="molecule type" value="Genomic_DNA"/>
</dbReference>
<keyword evidence="1" id="KW-0812">Transmembrane</keyword>
<gene>
    <name evidence="2" type="ORF">M9979_11430</name>
</gene>
<keyword evidence="1" id="KW-0472">Membrane</keyword>
<comment type="caution">
    <text evidence="2">The sequence shown here is derived from an EMBL/GenBank/DDBJ whole genome shotgun (WGS) entry which is preliminary data.</text>
</comment>
<dbReference type="RefSeq" id="WP_254289479.1">
    <property type="nucleotide sequence ID" value="NZ_JAMLDY010000012.1"/>
</dbReference>
<evidence type="ECO:0000313" key="2">
    <source>
        <dbReference type="EMBL" id="MCP3735481.1"/>
    </source>
</evidence>
<organism evidence="2 3">
    <name type="scientific">Sphingomonas liriopis</name>
    <dbReference type="NCBI Taxonomy" id="2949094"/>
    <lineage>
        <taxon>Bacteria</taxon>
        <taxon>Pseudomonadati</taxon>
        <taxon>Pseudomonadota</taxon>
        <taxon>Alphaproteobacteria</taxon>
        <taxon>Sphingomonadales</taxon>
        <taxon>Sphingomonadaceae</taxon>
        <taxon>Sphingomonas</taxon>
    </lineage>
</organism>
<keyword evidence="1" id="KW-1133">Transmembrane helix</keyword>
<name>A0A9X2HQA6_9SPHN</name>
<sequence>MTSLRRLLLDHRALALWLALAALTVKLLVPAGFMVGTVEGRPVLQLCSGFAPVAAMPMAHHAMAGYMPASHHDKADHAAPEMPCPYAALAQGTLAAVDPLLLGPALAFVLALGFAATIRPPRRAIPYLRPPSHGPPQTT</sequence>
<accession>A0A9X2HQA6</accession>
<protein>
    <recommendedName>
        <fullName evidence="4">DUF2946 domain-containing protein</fullName>
    </recommendedName>
</protein>
<evidence type="ECO:0000256" key="1">
    <source>
        <dbReference type="SAM" id="Phobius"/>
    </source>
</evidence>
<feature type="transmembrane region" description="Helical" evidence="1">
    <location>
        <begin position="100"/>
        <end position="118"/>
    </location>
</feature>
<dbReference type="AlphaFoldDB" id="A0A9X2HQA6"/>
<reference evidence="2" key="1">
    <citation type="submission" date="2022-05" db="EMBL/GenBank/DDBJ databases">
        <title>Sphingomonas sp. strain RP10 Genome sequencing and assembly.</title>
        <authorList>
            <person name="Kim I."/>
        </authorList>
    </citation>
    <scope>NUCLEOTIDE SEQUENCE</scope>
    <source>
        <strain evidence="2">RP10</strain>
    </source>
</reference>
<dbReference type="Proteomes" id="UP001139486">
    <property type="component" value="Unassembled WGS sequence"/>
</dbReference>